<sequence length="151" mass="17057">MRPGRVVLLRRIATIRDPETTREKRLATQHLPIVGNPHDRSRHFMTNYSADTSVVSEIATLRLALPTWIVSTVELVELSENAERAARTVNPETDDKARELIVEVAEWQQELVDWQKHDLSPRLKAELRILKATLDASMDEANAAASRLGLS</sequence>
<name>A0A0D0K5D2_AGRTU</name>
<dbReference type="AlphaFoldDB" id="A0A0D0K5D2"/>
<protein>
    <submittedName>
        <fullName evidence="1">Uncharacterized protein</fullName>
    </submittedName>
</protein>
<gene>
    <name evidence="1" type="ORF">RU07_06855</name>
</gene>
<organism evidence="1 2">
    <name type="scientific">Agrobacterium tumefaciens</name>
    <dbReference type="NCBI Taxonomy" id="358"/>
    <lineage>
        <taxon>Bacteria</taxon>
        <taxon>Pseudomonadati</taxon>
        <taxon>Pseudomonadota</taxon>
        <taxon>Alphaproteobacteria</taxon>
        <taxon>Hyphomicrobiales</taxon>
        <taxon>Rhizobiaceae</taxon>
        <taxon>Rhizobium/Agrobacterium group</taxon>
        <taxon>Agrobacterium</taxon>
        <taxon>Agrobacterium tumefaciens complex</taxon>
    </lineage>
</organism>
<dbReference type="Proteomes" id="UP000035017">
    <property type="component" value="Unassembled WGS sequence"/>
</dbReference>
<accession>A0A0D0K5D2</accession>
<dbReference type="EMBL" id="JXQV01000006">
    <property type="protein sequence ID" value="KIQ03723.1"/>
    <property type="molecule type" value="Genomic_DNA"/>
</dbReference>
<evidence type="ECO:0000313" key="1">
    <source>
        <dbReference type="EMBL" id="KIQ03723.1"/>
    </source>
</evidence>
<evidence type="ECO:0000313" key="2">
    <source>
        <dbReference type="Proteomes" id="UP000035017"/>
    </source>
</evidence>
<comment type="caution">
    <text evidence="1">The sequence shown here is derived from an EMBL/GenBank/DDBJ whole genome shotgun (WGS) entry which is preliminary data.</text>
</comment>
<reference evidence="1 2" key="1">
    <citation type="submission" date="2014-12" db="EMBL/GenBank/DDBJ databases">
        <title>16Stimator: statistical estimation of ribosomal gene copy numbers from draft genome assemblies.</title>
        <authorList>
            <person name="Perisin M.A."/>
            <person name="Vetter M."/>
            <person name="Gilbert J.A."/>
            <person name="Bergelson J."/>
        </authorList>
    </citation>
    <scope>NUCLEOTIDE SEQUENCE [LARGE SCALE GENOMIC DNA]</scope>
    <source>
        <strain evidence="1 2">MEJ076</strain>
    </source>
</reference>
<proteinExistence type="predicted"/>